<keyword evidence="4 5" id="KW-0539">Nucleus</keyword>
<organism evidence="7 8">
    <name type="scientific">Pristionchus mayeri</name>
    <dbReference type="NCBI Taxonomy" id="1317129"/>
    <lineage>
        <taxon>Eukaryota</taxon>
        <taxon>Metazoa</taxon>
        <taxon>Ecdysozoa</taxon>
        <taxon>Nematoda</taxon>
        <taxon>Chromadorea</taxon>
        <taxon>Rhabditida</taxon>
        <taxon>Rhabditina</taxon>
        <taxon>Diplogasteromorpha</taxon>
        <taxon>Diplogasteroidea</taxon>
        <taxon>Neodiplogasteridae</taxon>
        <taxon>Pristionchus</taxon>
    </lineage>
</organism>
<dbReference type="GO" id="GO:0006355">
    <property type="term" value="P:regulation of DNA-templated transcription"/>
    <property type="evidence" value="ECO:0007669"/>
    <property type="project" value="InterPro"/>
</dbReference>
<feature type="non-terminal residue" evidence="7">
    <location>
        <position position="1"/>
    </location>
</feature>
<comment type="caution">
    <text evidence="7">The sequence shown here is derived from an EMBL/GenBank/DDBJ whole genome shotgun (WGS) entry which is preliminary data.</text>
</comment>
<dbReference type="Proteomes" id="UP001328107">
    <property type="component" value="Unassembled WGS sequence"/>
</dbReference>
<gene>
    <name evidence="7" type="ORF">PMAYCL1PPCAC_26320</name>
</gene>
<dbReference type="GO" id="GO:0046872">
    <property type="term" value="F:metal ion binding"/>
    <property type="evidence" value="ECO:0007669"/>
    <property type="project" value="UniProtKB-KW"/>
</dbReference>
<keyword evidence="8" id="KW-1185">Reference proteome</keyword>
<dbReference type="InterPro" id="IPR036407">
    <property type="entry name" value="DM_DNA-bd_sf"/>
</dbReference>
<evidence type="ECO:0000259" key="6">
    <source>
        <dbReference type="PROSITE" id="PS50809"/>
    </source>
</evidence>
<evidence type="ECO:0000256" key="5">
    <source>
        <dbReference type="PROSITE-ProRule" id="PRU00070"/>
    </source>
</evidence>
<sequence>LHRLMHPSQRKLYCRKCQGHGQKVLRKSHAMRCPYVDCKCVLCTSVMTMREKANIRARVCYRKRSGEYVTSPPKYQKQEMLKSPILDETNFVNLPELLTTVCPEVRELGTPPVTESNIALLDSDDIRVSHSLTSSEGEEILVESAQSAHITEASDSPVLLTPFLLPSLPQKPQLPVVHLPQSQQRPKQLLAPKHHLSLLLEQPHQLQSILLQQPPEHLSLLQQIVQMQVQQLHLLQLAILQQSINMLLQ</sequence>
<dbReference type="GO" id="GO:0005634">
    <property type="term" value="C:nucleus"/>
    <property type="evidence" value="ECO:0007669"/>
    <property type="project" value="UniProtKB-SubCell"/>
</dbReference>
<comment type="subcellular location">
    <subcellularLocation>
        <location evidence="5">Nucleus</location>
    </subcellularLocation>
</comment>
<dbReference type="Pfam" id="PF00751">
    <property type="entry name" value="DM"/>
    <property type="match status" value="1"/>
</dbReference>
<accession>A0AAN5D5L9</accession>
<dbReference type="EMBL" id="BTRK01000005">
    <property type="protein sequence ID" value="GMR56125.1"/>
    <property type="molecule type" value="Genomic_DNA"/>
</dbReference>
<reference evidence="8" key="1">
    <citation type="submission" date="2022-10" db="EMBL/GenBank/DDBJ databases">
        <title>Genome assembly of Pristionchus species.</title>
        <authorList>
            <person name="Yoshida K."/>
            <person name="Sommer R.J."/>
        </authorList>
    </citation>
    <scope>NUCLEOTIDE SEQUENCE [LARGE SCALE GENOMIC DNA]</scope>
    <source>
        <strain evidence="8">RS5460</strain>
    </source>
</reference>
<proteinExistence type="predicted"/>
<keyword evidence="3 5" id="KW-0238">DNA-binding</keyword>
<evidence type="ECO:0000256" key="2">
    <source>
        <dbReference type="ARBA" id="ARBA00022833"/>
    </source>
</evidence>
<keyword evidence="2 5" id="KW-0862">Zinc</keyword>
<evidence type="ECO:0000313" key="7">
    <source>
        <dbReference type="EMBL" id="GMR56125.1"/>
    </source>
</evidence>
<dbReference type="GO" id="GO:0043565">
    <property type="term" value="F:sequence-specific DNA binding"/>
    <property type="evidence" value="ECO:0007669"/>
    <property type="project" value="InterPro"/>
</dbReference>
<protein>
    <recommendedName>
        <fullName evidence="6">DM domain-containing protein</fullName>
    </recommendedName>
</protein>
<feature type="DNA-binding region" description="DM" evidence="5">
    <location>
        <begin position="14"/>
        <end position="63"/>
    </location>
</feature>
<dbReference type="SMART" id="SM00301">
    <property type="entry name" value="DM"/>
    <property type="match status" value="1"/>
</dbReference>
<dbReference type="InterPro" id="IPR001275">
    <property type="entry name" value="DM_DNA-bd"/>
</dbReference>
<dbReference type="AlphaFoldDB" id="A0AAN5D5L9"/>
<evidence type="ECO:0000256" key="1">
    <source>
        <dbReference type="ARBA" id="ARBA00022723"/>
    </source>
</evidence>
<dbReference type="SUPFAM" id="SSF82927">
    <property type="entry name" value="Cysteine-rich DNA binding domain, (DM domain)"/>
    <property type="match status" value="1"/>
</dbReference>
<feature type="domain" description="DM" evidence="6">
    <location>
        <begin position="14"/>
        <end position="63"/>
    </location>
</feature>
<dbReference type="Gene3D" id="4.10.1040.10">
    <property type="entry name" value="DM DNA-binding domain"/>
    <property type="match status" value="1"/>
</dbReference>
<evidence type="ECO:0000313" key="8">
    <source>
        <dbReference type="Proteomes" id="UP001328107"/>
    </source>
</evidence>
<dbReference type="PROSITE" id="PS40000">
    <property type="entry name" value="DM_1"/>
    <property type="match status" value="1"/>
</dbReference>
<dbReference type="PROSITE" id="PS50809">
    <property type="entry name" value="DM_2"/>
    <property type="match status" value="1"/>
</dbReference>
<keyword evidence="1 5" id="KW-0479">Metal-binding</keyword>
<evidence type="ECO:0000256" key="4">
    <source>
        <dbReference type="ARBA" id="ARBA00023242"/>
    </source>
</evidence>
<name>A0AAN5D5L9_9BILA</name>
<evidence type="ECO:0000256" key="3">
    <source>
        <dbReference type="ARBA" id="ARBA00023125"/>
    </source>
</evidence>